<accession>A0A412X712</accession>
<evidence type="ECO:0000313" key="1">
    <source>
        <dbReference type="EMBL" id="RGV36700.1"/>
    </source>
</evidence>
<name>A0A412X712_9BACT</name>
<comment type="caution">
    <text evidence="1">The sequence shown here is derived from an EMBL/GenBank/DDBJ whole genome shotgun (WGS) entry which is preliminary data.</text>
</comment>
<dbReference type="Proteomes" id="UP000283589">
    <property type="component" value="Unassembled WGS sequence"/>
</dbReference>
<dbReference type="STRING" id="1121130.GCA_000519105_02332"/>
<gene>
    <name evidence="1" type="ORF">DWW18_00435</name>
</gene>
<protein>
    <submittedName>
        <fullName evidence="1">Phosphoglycerate mutase family protein</fullName>
    </submittedName>
</protein>
<proteinExistence type="predicted"/>
<dbReference type="EMBL" id="QRZA01000001">
    <property type="protein sequence ID" value="RGV36700.1"/>
    <property type="molecule type" value="Genomic_DNA"/>
</dbReference>
<sequence length="199" mass="23229">METILQLAARNTQRAQQIIQTTGIINAWKSIGAEINLVGSLKMGLMMKHRDIDFHVYTPRLTPAISFQAIMQLAANPAIKRIEYKNLIDTDEHCIEWHAWYEDSDHELWQIDMIHILKGSYYDGYFEQVAERILAVLTPEIRETILRLKYETPDTEEIMGIEYYQAVIQDGIHDYAAFQNWRKTHPANGIIDWPPHSKF</sequence>
<dbReference type="AlphaFoldDB" id="A0A412X712"/>
<organism evidence="1 2">
    <name type="scientific">Butyricimonas virosa</name>
    <dbReference type="NCBI Taxonomy" id="544645"/>
    <lineage>
        <taxon>Bacteria</taxon>
        <taxon>Pseudomonadati</taxon>
        <taxon>Bacteroidota</taxon>
        <taxon>Bacteroidia</taxon>
        <taxon>Bacteroidales</taxon>
        <taxon>Odoribacteraceae</taxon>
        <taxon>Butyricimonas</taxon>
    </lineage>
</organism>
<dbReference type="RefSeq" id="WP_118258301.1">
    <property type="nucleotide sequence ID" value="NZ_CALBWO010000038.1"/>
</dbReference>
<evidence type="ECO:0000313" key="2">
    <source>
        <dbReference type="Proteomes" id="UP000283589"/>
    </source>
</evidence>
<reference evidence="1 2" key="1">
    <citation type="submission" date="2018-08" db="EMBL/GenBank/DDBJ databases">
        <title>A genome reference for cultivated species of the human gut microbiota.</title>
        <authorList>
            <person name="Zou Y."/>
            <person name="Xue W."/>
            <person name="Luo G."/>
        </authorList>
    </citation>
    <scope>NUCLEOTIDE SEQUENCE [LARGE SCALE GENOMIC DNA]</scope>
    <source>
        <strain evidence="1 2">AF14-49</strain>
    </source>
</reference>